<dbReference type="GO" id="GO:0008168">
    <property type="term" value="F:methyltransferase activity"/>
    <property type="evidence" value="ECO:0007669"/>
    <property type="project" value="UniProtKB-KW"/>
</dbReference>
<protein>
    <recommendedName>
        <fullName evidence="5">Methyltransferase domain-containing protein</fullName>
    </recommendedName>
</protein>
<comment type="pathway">
    <text evidence="4">Phospholipid metabolism.</text>
</comment>
<keyword evidence="3" id="KW-0808">Transferase</keyword>
<dbReference type="EMBL" id="UINC01001191">
    <property type="protein sequence ID" value="SUZ73816.1"/>
    <property type="molecule type" value="Genomic_DNA"/>
</dbReference>
<evidence type="ECO:0000313" key="6">
    <source>
        <dbReference type="EMBL" id="SUZ73816.1"/>
    </source>
</evidence>
<evidence type="ECO:0000256" key="3">
    <source>
        <dbReference type="ARBA" id="ARBA00022679"/>
    </source>
</evidence>
<dbReference type="AlphaFoldDB" id="A0A381Q381"/>
<dbReference type="CDD" id="cd02440">
    <property type="entry name" value="AdoMet_MTases"/>
    <property type="match status" value="1"/>
</dbReference>
<feature type="domain" description="Methyltransferase" evidence="5">
    <location>
        <begin position="46"/>
        <end position="154"/>
    </location>
</feature>
<accession>A0A381Q381</accession>
<dbReference type="Gene3D" id="3.40.50.150">
    <property type="entry name" value="Vaccinia Virus protein VP39"/>
    <property type="match status" value="1"/>
</dbReference>
<keyword evidence="2" id="KW-0489">Methyltransferase</keyword>
<evidence type="ECO:0000256" key="1">
    <source>
        <dbReference type="ARBA" id="ARBA00005189"/>
    </source>
</evidence>
<dbReference type="InterPro" id="IPR029063">
    <property type="entry name" value="SAM-dependent_MTases_sf"/>
</dbReference>
<dbReference type="SUPFAM" id="SSF53335">
    <property type="entry name" value="S-adenosyl-L-methionine-dependent methyltransferases"/>
    <property type="match status" value="1"/>
</dbReference>
<dbReference type="Pfam" id="PF13847">
    <property type="entry name" value="Methyltransf_31"/>
    <property type="match status" value="1"/>
</dbReference>
<gene>
    <name evidence="6" type="ORF">METZ01_LOCUS26670</name>
</gene>
<dbReference type="PANTHER" id="PTHR44307:SF2">
    <property type="entry name" value="PHOSPHOETHANOLAMINE METHYLTRANSFERASE ISOFORM X1"/>
    <property type="match status" value="1"/>
</dbReference>
<comment type="pathway">
    <text evidence="1">Lipid metabolism.</text>
</comment>
<evidence type="ECO:0000256" key="4">
    <source>
        <dbReference type="ARBA" id="ARBA00025707"/>
    </source>
</evidence>
<organism evidence="6">
    <name type="scientific">marine metagenome</name>
    <dbReference type="NCBI Taxonomy" id="408172"/>
    <lineage>
        <taxon>unclassified sequences</taxon>
        <taxon>metagenomes</taxon>
        <taxon>ecological metagenomes</taxon>
    </lineage>
</organism>
<evidence type="ECO:0000259" key="5">
    <source>
        <dbReference type="Pfam" id="PF13847"/>
    </source>
</evidence>
<dbReference type="GO" id="GO:0032259">
    <property type="term" value="P:methylation"/>
    <property type="evidence" value="ECO:0007669"/>
    <property type="project" value="UniProtKB-KW"/>
</dbReference>
<evidence type="ECO:0000256" key="2">
    <source>
        <dbReference type="ARBA" id="ARBA00022603"/>
    </source>
</evidence>
<name>A0A381Q381_9ZZZZ</name>
<dbReference type="InterPro" id="IPR025714">
    <property type="entry name" value="Methyltranfer_dom"/>
</dbReference>
<reference evidence="6" key="1">
    <citation type="submission" date="2018-05" db="EMBL/GenBank/DDBJ databases">
        <authorList>
            <person name="Lanie J.A."/>
            <person name="Ng W.-L."/>
            <person name="Kazmierczak K.M."/>
            <person name="Andrzejewski T.M."/>
            <person name="Davidsen T.M."/>
            <person name="Wayne K.J."/>
            <person name="Tettelin H."/>
            <person name="Glass J.I."/>
            <person name="Rusch D."/>
            <person name="Podicherti R."/>
            <person name="Tsui H.-C.T."/>
            <person name="Winkler M.E."/>
        </authorList>
    </citation>
    <scope>NUCLEOTIDE SEQUENCE</scope>
</reference>
<proteinExistence type="predicted"/>
<sequence length="251" mass="28632">MTQEFLDSKQYTELSILRYEAIYGHNYISPGGENIADEFINTLDLREGLSVLDIGCGLGGPAFRMASKSGVHVHGIDLSANMIRIAKTRLKEEELNNLISFTHANCLELQAFEEYHVIHSRDVFLHISDKNRLFEVIRRILVSGGQLGFSDYCLGATKPSPEFKGYLQERNYSLLNVEDYTTLLKKAGFTNIIGKDKTLLFIKILENELNNLETAPMNKKDKSSMRKSWKEKLKRAQSKEQGWAWFTASRD</sequence>
<dbReference type="PANTHER" id="PTHR44307">
    <property type="entry name" value="PHOSPHOETHANOLAMINE METHYLTRANSFERASE"/>
    <property type="match status" value="1"/>
</dbReference>